<organism evidence="1 2">
    <name type="scientific">Daphnia magna</name>
    <dbReference type="NCBI Taxonomy" id="35525"/>
    <lineage>
        <taxon>Eukaryota</taxon>
        <taxon>Metazoa</taxon>
        <taxon>Ecdysozoa</taxon>
        <taxon>Arthropoda</taxon>
        <taxon>Crustacea</taxon>
        <taxon>Branchiopoda</taxon>
        <taxon>Diplostraca</taxon>
        <taxon>Cladocera</taxon>
        <taxon>Anomopoda</taxon>
        <taxon>Daphniidae</taxon>
        <taxon>Daphnia</taxon>
    </lineage>
</organism>
<dbReference type="EMBL" id="JAOYFB010000003">
    <property type="protein sequence ID" value="KAK4011582.1"/>
    <property type="molecule type" value="Genomic_DNA"/>
</dbReference>
<sequence>MKKAGNGCHPFIRNAGYCNAVGLYMQFVDVSCNVTKRFRVLHKRHSNAASSPNVLRPAFQQEF</sequence>
<gene>
    <name evidence="1" type="ORF">OUZ56_020700</name>
</gene>
<proteinExistence type="predicted"/>
<protein>
    <submittedName>
        <fullName evidence="1">Uncharacterized protein</fullName>
    </submittedName>
</protein>
<keyword evidence="2" id="KW-1185">Reference proteome</keyword>
<evidence type="ECO:0000313" key="2">
    <source>
        <dbReference type="Proteomes" id="UP001234178"/>
    </source>
</evidence>
<reference evidence="1 2" key="1">
    <citation type="journal article" date="2023" name="Nucleic Acids Res.">
        <title>The hologenome of Daphnia magna reveals possible DNA methylation and microbiome-mediated evolution of the host genome.</title>
        <authorList>
            <person name="Chaturvedi A."/>
            <person name="Li X."/>
            <person name="Dhandapani V."/>
            <person name="Marshall H."/>
            <person name="Kissane S."/>
            <person name="Cuenca-Cambronero M."/>
            <person name="Asole G."/>
            <person name="Calvet F."/>
            <person name="Ruiz-Romero M."/>
            <person name="Marangio P."/>
            <person name="Guigo R."/>
            <person name="Rago D."/>
            <person name="Mirbahai L."/>
            <person name="Eastwood N."/>
            <person name="Colbourne J.K."/>
            <person name="Zhou J."/>
            <person name="Mallon E."/>
            <person name="Orsini L."/>
        </authorList>
    </citation>
    <scope>NUCLEOTIDE SEQUENCE [LARGE SCALE GENOMIC DNA]</scope>
    <source>
        <strain evidence="1">LRV0_1</strain>
    </source>
</reference>
<evidence type="ECO:0000313" key="1">
    <source>
        <dbReference type="EMBL" id="KAK4011582.1"/>
    </source>
</evidence>
<dbReference type="Proteomes" id="UP001234178">
    <property type="component" value="Unassembled WGS sequence"/>
</dbReference>
<name>A0ABQ9ZF77_9CRUS</name>
<accession>A0ABQ9ZF77</accession>
<comment type="caution">
    <text evidence="1">The sequence shown here is derived from an EMBL/GenBank/DDBJ whole genome shotgun (WGS) entry which is preliminary data.</text>
</comment>